<reference evidence="1 2" key="1">
    <citation type="submission" date="2020-08" db="EMBL/GenBank/DDBJ databases">
        <title>Plant Genome Project.</title>
        <authorList>
            <person name="Zhang R.-G."/>
        </authorList>
    </citation>
    <scope>NUCLEOTIDE SEQUENCE [LARGE SCALE GENOMIC DNA]</scope>
    <source>
        <tissue evidence="1">Rhizome</tissue>
    </source>
</reference>
<accession>A0A8J5KVP2</accession>
<sequence>MVVFNHLRSLGLYYCKNVTDRAMYSLGNNRTKRKLERPCQDNSREQDGIVNLNVNQCTTLTATAIQAVCDSFPRIHTCLGRNSVIISGCLSLISVQCHCAIKLIRPDQLKEKKDKEKETKDNRSVFCTLKILLLPLDLDCLHTKIPTLKIKSRR</sequence>
<dbReference type="EMBL" id="JACMSC010000012">
    <property type="protein sequence ID" value="KAG6497979.1"/>
    <property type="molecule type" value="Genomic_DNA"/>
</dbReference>
<proteinExistence type="predicted"/>
<gene>
    <name evidence="1" type="ORF">ZIOFF_045885</name>
</gene>
<keyword evidence="2" id="KW-1185">Reference proteome</keyword>
<dbReference type="SMART" id="SM00367">
    <property type="entry name" value="LRR_CC"/>
    <property type="match status" value="1"/>
</dbReference>
<dbReference type="InterPro" id="IPR032675">
    <property type="entry name" value="LRR_dom_sf"/>
</dbReference>
<comment type="caution">
    <text evidence="1">The sequence shown here is derived from an EMBL/GenBank/DDBJ whole genome shotgun (WGS) entry which is preliminary data.</text>
</comment>
<organism evidence="1 2">
    <name type="scientific">Zingiber officinale</name>
    <name type="common">Ginger</name>
    <name type="synonym">Amomum zingiber</name>
    <dbReference type="NCBI Taxonomy" id="94328"/>
    <lineage>
        <taxon>Eukaryota</taxon>
        <taxon>Viridiplantae</taxon>
        <taxon>Streptophyta</taxon>
        <taxon>Embryophyta</taxon>
        <taxon>Tracheophyta</taxon>
        <taxon>Spermatophyta</taxon>
        <taxon>Magnoliopsida</taxon>
        <taxon>Liliopsida</taxon>
        <taxon>Zingiberales</taxon>
        <taxon>Zingiberaceae</taxon>
        <taxon>Zingiber</taxon>
    </lineage>
</organism>
<dbReference type="AlphaFoldDB" id="A0A8J5KVP2"/>
<evidence type="ECO:0000313" key="2">
    <source>
        <dbReference type="Proteomes" id="UP000734854"/>
    </source>
</evidence>
<dbReference type="Gene3D" id="3.80.10.10">
    <property type="entry name" value="Ribonuclease Inhibitor"/>
    <property type="match status" value="1"/>
</dbReference>
<dbReference type="Proteomes" id="UP000734854">
    <property type="component" value="Unassembled WGS sequence"/>
</dbReference>
<dbReference type="InterPro" id="IPR006553">
    <property type="entry name" value="Leu-rich_rpt_Cys-con_subtyp"/>
</dbReference>
<protein>
    <submittedName>
        <fullName evidence="1">Uncharacterized protein</fullName>
    </submittedName>
</protein>
<name>A0A8J5KVP2_ZINOF</name>
<evidence type="ECO:0000313" key="1">
    <source>
        <dbReference type="EMBL" id="KAG6497979.1"/>
    </source>
</evidence>